<evidence type="ECO:0000256" key="1">
    <source>
        <dbReference type="SAM" id="Phobius"/>
    </source>
</evidence>
<dbReference type="EMBL" id="BTRK01000004">
    <property type="protein sequence ID" value="GMR45135.1"/>
    <property type="molecule type" value="Genomic_DNA"/>
</dbReference>
<evidence type="ECO:0000313" key="3">
    <source>
        <dbReference type="Proteomes" id="UP001328107"/>
    </source>
</evidence>
<keyword evidence="1" id="KW-0812">Transmembrane</keyword>
<proteinExistence type="predicted"/>
<feature type="transmembrane region" description="Helical" evidence="1">
    <location>
        <begin position="66"/>
        <end position="88"/>
    </location>
</feature>
<feature type="transmembrane region" description="Helical" evidence="1">
    <location>
        <begin position="31"/>
        <end position="51"/>
    </location>
</feature>
<dbReference type="PANTHER" id="PTHR46178">
    <property type="entry name" value="SEVEN TM RECEPTOR"/>
    <property type="match status" value="1"/>
</dbReference>
<dbReference type="InterPro" id="IPR019428">
    <property type="entry name" value="7TM_GPCR_serpentine_rcpt_Str"/>
</dbReference>
<keyword evidence="3" id="KW-1185">Reference proteome</keyword>
<dbReference type="Proteomes" id="UP001328107">
    <property type="component" value="Unassembled WGS sequence"/>
</dbReference>
<feature type="non-terminal residue" evidence="2">
    <location>
        <position position="104"/>
    </location>
</feature>
<organism evidence="2 3">
    <name type="scientific">Pristionchus mayeri</name>
    <dbReference type="NCBI Taxonomy" id="1317129"/>
    <lineage>
        <taxon>Eukaryota</taxon>
        <taxon>Metazoa</taxon>
        <taxon>Ecdysozoa</taxon>
        <taxon>Nematoda</taxon>
        <taxon>Chromadorea</taxon>
        <taxon>Rhabditida</taxon>
        <taxon>Rhabditina</taxon>
        <taxon>Diplogasteromorpha</taxon>
        <taxon>Diplogasteroidea</taxon>
        <taxon>Neodiplogasteridae</taxon>
        <taxon>Pristionchus</taxon>
    </lineage>
</organism>
<comment type="caution">
    <text evidence="2">The sequence shown here is derived from an EMBL/GenBank/DDBJ whole genome shotgun (WGS) entry which is preliminary data.</text>
</comment>
<name>A0AAN5HY19_9BILA</name>
<protein>
    <recommendedName>
        <fullName evidence="4">G protein-coupled receptor</fullName>
    </recommendedName>
</protein>
<keyword evidence="1" id="KW-0472">Membrane</keyword>
<evidence type="ECO:0000313" key="2">
    <source>
        <dbReference type="EMBL" id="GMR45135.1"/>
    </source>
</evidence>
<feature type="transmembrane region" description="Helical" evidence="1">
    <location>
        <begin position="6"/>
        <end position="24"/>
    </location>
</feature>
<reference evidence="3" key="1">
    <citation type="submission" date="2022-10" db="EMBL/GenBank/DDBJ databases">
        <title>Genome assembly of Pristionchus species.</title>
        <authorList>
            <person name="Yoshida K."/>
            <person name="Sommer R.J."/>
        </authorList>
    </citation>
    <scope>NUCLEOTIDE SEQUENCE [LARGE SCALE GENOMIC DNA]</scope>
    <source>
        <strain evidence="3">RS5460</strain>
    </source>
</reference>
<keyword evidence="1" id="KW-1133">Transmembrane helix</keyword>
<evidence type="ECO:0008006" key="4">
    <source>
        <dbReference type="Google" id="ProtNLM"/>
    </source>
</evidence>
<dbReference type="Pfam" id="PF10326">
    <property type="entry name" value="7TM_GPCR_Str"/>
    <property type="match status" value="1"/>
</dbReference>
<gene>
    <name evidence="2" type="ORF">PMAYCL1PPCAC_15330</name>
</gene>
<feature type="non-terminal residue" evidence="2">
    <location>
        <position position="1"/>
    </location>
</feature>
<dbReference type="AlphaFoldDB" id="A0AAN5HY19"/>
<dbReference type="PANTHER" id="PTHR46178:SF9">
    <property type="entry name" value="SEVEN TM RECEPTOR"/>
    <property type="match status" value="1"/>
</dbReference>
<accession>A0AAN5HY19</accession>
<sequence length="104" mass="12178">ALNPVLFLYLPAFINLFGMFSDIDAGDRPKILALLFALFPIFNPIIVIYFTEEYKRVIFNRRQSSSIVLALLLVFFPIFNPIIVIYFTEDYKRFIFNRDLSSSI</sequence>